<evidence type="ECO:0000313" key="1">
    <source>
        <dbReference type="EMBL" id="KAK4291956.1"/>
    </source>
</evidence>
<sequence>MYFGLLWFGVFRSRSEKEGYELKKKERREKFPFPTTTTSAPIHTLQVPFPQLVPIPQPQLQPLSHTSGTFPTTRPYPTTTTSAPIPHFRYLSHNSSYPTTTTSAPIPHFRYLSPQLVPIPQLQVPIPAPTLSPRMSPVSSPSQAKHLALRPQFHPLLSGPKSLLGGGGLVWCKATTTTQ</sequence>
<reference evidence="1" key="1">
    <citation type="submission" date="2023-11" db="EMBL/GenBank/DDBJ databases">
        <title>Genome assemblies of two species of porcelain crab, Petrolisthes cinctipes and Petrolisthes manimaculis (Anomura: Porcellanidae).</title>
        <authorList>
            <person name="Angst P."/>
        </authorList>
    </citation>
    <scope>NUCLEOTIDE SEQUENCE</scope>
    <source>
        <strain evidence="1">PB745_02</strain>
        <tissue evidence="1">Gill</tissue>
    </source>
</reference>
<gene>
    <name evidence="1" type="ORF">Pmani_035244</name>
</gene>
<name>A0AAE1NM47_9EUCA</name>
<dbReference type="AlphaFoldDB" id="A0AAE1NM47"/>
<proteinExistence type="predicted"/>
<accession>A0AAE1NM47</accession>
<dbReference type="Proteomes" id="UP001292094">
    <property type="component" value="Unassembled WGS sequence"/>
</dbReference>
<comment type="caution">
    <text evidence="1">The sequence shown here is derived from an EMBL/GenBank/DDBJ whole genome shotgun (WGS) entry which is preliminary data.</text>
</comment>
<dbReference type="EMBL" id="JAWZYT010004997">
    <property type="protein sequence ID" value="KAK4291956.1"/>
    <property type="molecule type" value="Genomic_DNA"/>
</dbReference>
<organism evidence="1 2">
    <name type="scientific">Petrolisthes manimaculis</name>
    <dbReference type="NCBI Taxonomy" id="1843537"/>
    <lineage>
        <taxon>Eukaryota</taxon>
        <taxon>Metazoa</taxon>
        <taxon>Ecdysozoa</taxon>
        <taxon>Arthropoda</taxon>
        <taxon>Crustacea</taxon>
        <taxon>Multicrustacea</taxon>
        <taxon>Malacostraca</taxon>
        <taxon>Eumalacostraca</taxon>
        <taxon>Eucarida</taxon>
        <taxon>Decapoda</taxon>
        <taxon>Pleocyemata</taxon>
        <taxon>Anomura</taxon>
        <taxon>Galatheoidea</taxon>
        <taxon>Porcellanidae</taxon>
        <taxon>Petrolisthes</taxon>
    </lineage>
</organism>
<protein>
    <submittedName>
        <fullName evidence="1">Uncharacterized protein</fullName>
    </submittedName>
</protein>
<evidence type="ECO:0000313" key="2">
    <source>
        <dbReference type="Proteomes" id="UP001292094"/>
    </source>
</evidence>
<keyword evidence="2" id="KW-1185">Reference proteome</keyword>